<evidence type="ECO:0000256" key="5">
    <source>
        <dbReference type="ARBA" id="ARBA00023136"/>
    </source>
</evidence>
<dbReference type="InterPro" id="IPR007168">
    <property type="entry name" value="Phageshock_PspC_N"/>
</dbReference>
<keyword evidence="3 6" id="KW-0812">Transmembrane</keyword>
<evidence type="ECO:0000259" key="7">
    <source>
        <dbReference type="Pfam" id="PF04024"/>
    </source>
</evidence>
<evidence type="ECO:0000313" key="9">
    <source>
        <dbReference type="Proteomes" id="UP000031666"/>
    </source>
</evidence>
<dbReference type="Proteomes" id="UP000031666">
    <property type="component" value="Unassembled WGS sequence"/>
</dbReference>
<organism evidence="8 9">
    <name type="scientific">Vibrio ishigakensis</name>
    <dbReference type="NCBI Taxonomy" id="1481914"/>
    <lineage>
        <taxon>Bacteria</taxon>
        <taxon>Pseudomonadati</taxon>
        <taxon>Pseudomonadota</taxon>
        <taxon>Gammaproteobacteria</taxon>
        <taxon>Vibrionales</taxon>
        <taxon>Vibrionaceae</taxon>
        <taxon>Vibrio</taxon>
    </lineage>
</organism>
<evidence type="ECO:0000256" key="3">
    <source>
        <dbReference type="ARBA" id="ARBA00022692"/>
    </source>
</evidence>
<evidence type="ECO:0000256" key="2">
    <source>
        <dbReference type="ARBA" id="ARBA00022475"/>
    </source>
</evidence>
<feature type="transmembrane region" description="Helical" evidence="6">
    <location>
        <begin position="29"/>
        <end position="54"/>
    </location>
</feature>
<dbReference type="PANTHER" id="PTHR33885">
    <property type="entry name" value="PHAGE SHOCK PROTEIN C"/>
    <property type="match status" value="1"/>
</dbReference>
<dbReference type="InterPro" id="IPR014320">
    <property type="entry name" value="Phageshock_PspC"/>
</dbReference>
<evidence type="ECO:0000256" key="1">
    <source>
        <dbReference type="ARBA" id="ARBA00004162"/>
    </source>
</evidence>
<feature type="domain" description="Phage shock protein PspC N-terminal" evidence="7">
    <location>
        <begin position="3"/>
        <end position="60"/>
    </location>
</feature>
<evidence type="ECO:0000256" key="6">
    <source>
        <dbReference type="SAM" id="Phobius"/>
    </source>
</evidence>
<keyword evidence="2" id="KW-1003">Cell membrane</keyword>
<dbReference type="EMBL" id="BBSC01000006">
    <property type="protein sequence ID" value="GAM76589.1"/>
    <property type="molecule type" value="Genomic_DNA"/>
</dbReference>
<dbReference type="GO" id="GO:0005886">
    <property type="term" value="C:plasma membrane"/>
    <property type="evidence" value="ECO:0007669"/>
    <property type="project" value="UniProtKB-SubCell"/>
</dbReference>
<dbReference type="STRING" id="1481914.JCM19241_4126"/>
<evidence type="ECO:0000256" key="4">
    <source>
        <dbReference type="ARBA" id="ARBA00022989"/>
    </source>
</evidence>
<dbReference type="Pfam" id="PF04024">
    <property type="entry name" value="PspC"/>
    <property type="match status" value="1"/>
</dbReference>
<sequence length="127" mass="14331">MNGLYRDTNKAWLTGVCAGVAARFGLEIWVVRILVVSAGLLGGGLLVVLAYFAASLMLEKQTPQIFQTKQQQFDHQMKQKSWQSGRPAKELLSVVDADFKEMEHSLRNMEAYVTSETYKTNKAFRDL</sequence>
<keyword evidence="5 6" id="KW-0472">Membrane</keyword>
<dbReference type="NCBIfam" id="TIGR02978">
    <property type="entry name" value="phageshock_pspC"/>
    <property type="match status" value="1"/>
</dbReference>
<comment type="subcellular location">
    <subcellularLocation>
        <location evidence="1">Cell membrane</location>
        <topology evidence="1">Single-pass membrane protein</topology>
    </subcellularLocation>
</comment>
<protein>
    <submittedName>
        <fullName evidence="8">Phage shock protein C</fullName>
    </submittedName>
</protein>
<gene>
    <name evidence="8" type="ORF">JCM19241_4126</name>
</gene>
<proteinExistence type="predicted"/>
<accession>A0A0B8QQD0</accession>
<evidence type="ECO:0000313" key="8">
    <source>
        <dbReference type="EMBL" id="GAM76589.1"/>
    </source>
</evidence>
<reference evidence="8 9" key="1">
    <citation type="submission" date="2015-01" db="EMBL/GenBank/DDBJ databases">
        <title>Vibrio sp. C94 JCM 19241 whole genome shotgun sequence.</title>
        <authorList>
            <person name="Sawabe T."/>
            <person name="Meirelles P."/>
            <person name="Feng G."/>
            <person name="Sayaka M."/>
            <person name="Hattori M."/>
            <person name="Ohkuma M."/>
        </authorList>
    </citation>
    <scope>NUCLEOTIDE SEQUENCE [LARGE SCALE GENOMIC DNA]</scope>
    <source>
        <strain evidence="9">JCM 19241</strain>
    </source>
</reference>
<dbReference type="InterPro" id="IPR052027">
    <property type="entry name" value="PspC"/>
</dbReference>
<dbReference type="PANTHER" id="PTHR33885:SF3">
    <property type="entry name" value="PHAGE SHOCK PROTEIN C"/>
    <property type="match status" value="1"/>
</dbReference>
<keyword evidence="4 6" id="KW-1133">Transmembrane helix</keyword>
<dbReference type="AlphaFoldDB" id="A0A0B8QQD0"/>
<comment type="caution">
    <text evidence="8">The sequence shown here is derived from an EMBL/GenBank/DDBJ whole genome shotgun (WGS) entry which is preliminary data.</text>
</comment>
<name>A0A0B8QQD0_9VIBR</name>
<reference evidence="8 9" key="2">
    <citation type="submission" date="2015-01" db="EMBL/GenBank/DDBJ databases">
        <authorList>
            <consortium name="NBRP consortium"/>
            <person name="Sawabe T."/>
            <person name="Meirelles P."/>
            <person name="Feng G."/>
            <person name="Sayaka M."/>
            <person name="Hattori M."/>
            <person name="Ohkuma M."/>
        </authorList>
    </citation>
    <scope>NUCLEOTIDE SEQUENCE [LARGE SCALE GENOMIC DNA]</scope>
    <source>
        <strain evidence="9">JCM 19241</strain>
    </source>
</reference>